<sequence length="232" mass="25272">MRAALSVIIPTLNAEKQLPACLMALMEGLEAGLLREVVISDGGSSDATLQIAGEVGAELVAGEASRGGQLRRGMQAAQGDWLLVLHADTVLDPGWSDCVLDHIASHPDRAGYFRLRFDAAGPAPRFVAGWANLRARLFGLPYGDQGLLLSRALYDSTGGFADQPLMEDVAMVRKLRGRLREIPLSARTSAARYVTEGWTRRGFRNLWTLLRYLSGADPHDLARSYRRSGPRS</sequence>
<comment type="subcellular location">
    <subcellularLocation>
        <location evidence="1">Cell membrane</location>
    </subcellularLocation>
</comment>
<evidence type="ECO:0000256" key="3">
    <source>
        <dbReference type="ARBA" id="ARBA00022676"/>
    </source>
</evidence>
<keyword evidence="8" id="KW-1185">Reference proteome</keyword>
<feature type="domain" description="Glycosyltransferase 2-like" evidence="6">
    <location>
        <begin position="6"/>
        <end position="108"/>
    </location>
</feature>
<gene>
    <name evidence="7" type="ORF">GR167_05800</name>
</gene>
<evidence type="ECO:0000313" key="8">
    <source>
        <dbReference type="Proteomes" id="UP000479043"/>
    </source>
</evidence>
<dbReference type="Proteomes" id="UP000479043">
    <property type="component" value="Unassembled WGS sequence"/>
</dbReference>
<dbReference type="GO" id="GO:0016757">
    <property type="term" value="F:glycosyltransferase activity"/>
    <property type="evidence" value="ECO:0007669"/>
    <property type="project" value="UniProtKB-KW"/>
</dbReference>
<comment type="caution">
    <text evidence="7">The sequence shown here is derived from an EMBL/GenBank/DDBJ whole genome shotgun (WGS) entry which is preliminary data.</text>
</comment>
<reference evidence="7 8" key="1">
    <citation type="submission" date="2020-01" db="EMBL/GenBank/DDBJ databases">
        <authorList>
            <person name="Chen S."/>
        </authorList>
    </citation>
    <scope>NUCLEOTIDE SEQUENCE [LARGE SCALE GENOMIC DNA]</scope>
    <source>
        <strain evidence="7 8">GS-10</strain>
    </source>
</reference>
<dbReference type="SUPFAM" id="SSF53448">
    <property type="entry name" value="Nucleotide-diphospho-sugar transferases"/>
    <property type="match status" value="1"/>
</dbReference>
<keyword evidence="2" id="KW-1003">Cell membrane</keyword>
<dbReference type="GO" id="GO:0005886">
    <property type="term" value="C:plasma membrane"/>
    <property type="evidence" value="ECO:0007669"/>
    <property type="project" value="UniProtKB-SubCell"/>
</dbReference>
<dbReference type="InterPro" id="IPR029044">
    <property type="entry name" value="Nucleotide-diphossugar_trans"/>
</dbReference>
<dbReference type="PANTHER" id="PTHR43646:SF2">
    <property type="entry name" value="GLYCOSYLTRANSFERASE 2-LIKE DOMAIN-CONTAINING PROTEIN"/>
    <property type="match status" value="1"/>
</dbReference>
<organism evidence="7 8">
    <name type="scientific">Thalassovita mangrovi</name>
    <dbReference type="NCBI Taxonomy" id="2692236"/>
    <lineage>
        <taxon>Bacteria</taxon>
        <taxon>Pseudomonadati</taxon>
        <taxon>Pseudomonadota</taxon>
        <taxon>Alphaproteobacteria</taxon>
        <taxon>Rhodobacterales</taxon>
        <taxon>Roseobacteraceae</taxon>
        <taxon>Thalassovita</taxon>
    </lineage>
</organism>
<name>A0A6L8LFF6_9RHOB</name>
<dbReference type="InterPro" id="IPR001173">
    <property type="entry name" value="Glyco_trans_2-like"/>
</dbReference>
<evidence type="ECO:0000256" key="1">
    <source>
        <dbReference type="ARBA" id="ARBA00004236"/>
    </source>
</evidence>
<dbReference type="Gene3D" id="3.90.550.10">
    <property type="entry name" value="Spore Coat Polysaccharide Biosynthesis Protein SpsA, Chain A"/>
    <property type="match status" value="1"/>
</dbReference>
<evidence type="ECO:0000313" key="7">
    <source>
        <dbReference type="EMBL" id="MYM54807.1"/>
    </source>
</evidence>
<evidence type="ECO:0000256" key="5">
    <source>
        <dbReference type="ARBA" id="ARBA00023136"/>
    </source>
</evidence>
<keyword evidence="5" id="KW-0472">Membrane</keyword>
<keyword evidence="4 7" id="KW-0808">Transferase</keyword>
<dbReference type="NCBIfam" id="TIGR04283">
    <property type="entry name" value="glyco_like_mftF"/>
    <property type="match status" value="1"/>
</dbReference>
<evidence type="ECO:0000256" key="2">
    <source>
        <dbReference type="ARBA" id="ARBA00022475"/>
    </source>
</evidence>
<accession>A0A6L8LFF6</accession>
<proteinExistence type="predicted"/>
<dbReference type="AlphaFoldDB" id="A0A6L8LFF6"/>
<protein>
    <submittedName>
        <fullName evidence="7">Glycosyltransferase</fullName>
    </submittedName>
</protein>
<dbReference type="Pfam" id="PF00535">
    <property type="entry name" value="Glycos_transf_2"/>
    <property type="match status" value="1"/>
</dbReference>
<dbReference type="CDD" id="cd02522">
    <property type="entry name" value="GT_2_like_a"/>
    <property type="match status" value="1"/>
</dbReference>
<dbReference type="PANTHER" id="PTHR43646">
    <property type="entry name" value="GLYCOSYLTRANSFERASE"/>
    <property type="match status" value="1"/>
</dbReference>
<dbReference type="EMBL" id="WWEN01000002">
    <property type="protein sequence ID" value="MYM54807.1"/>
    <property type="molecule type" value="Genomic_DNA"/>
</dbReference>
<evidence type="ECO:0000256" key="4">
    <source>
        <dbReference type="ARBA" id="ARBA00022679"/>
    </source>
</evidence>
<keyword evidence="3" id="KW-0328">Glycosyltransferase</keyword>
<dbReference type="InterPro" id="IPR026461">
    <property type="entry name" value="Trfase_2_rSAM/seldom_assoc"/>
</dbReference>
<evidence type="ECO:0000259" key="6">
    <source>
        <dbReference type="Pfam" id="PF00535"/>
    </source>
</evidence>